<keyword evidence="3" id="KW-1185">Reference proteome</keyword>
<feature type="region of interest" description="Disordered" evidence="1">
    <location>
        <begin position="165"/>
        <end position="185"/>
    </location>
</feature>
<gene>
    <name evidence="2" type="ORF">PVAP13_8KG343202</name>
</gene>
<feature type="compositionally biased region" description="Polar residues" evidence="1">
    <location>
        <begin position="14"/>
        <end position="29"/>
    </location>
</feature>
<evidence type="ECO:0000256" key="1">
    <source>
        <dbReference type="SAM" id="MobiDB-lite"/>
    </source>
</evidence>
<dbReference type="Proteomes" id="UP000823388">
    <property type="component" value="Chromosome 8K"/>
</dbReference>
<feature type="compositionally biased region" description="Pro residues" evidence="1">
    <location>
        <begin position="136"/>
        <end position="147"/>
    </location>
</feature>
<accession>A0A8T0PSV5</accession>
<protein>
    <submittedName>
        <fullName evidence="2">Uncharacterized protein</fullName>
    </submittedName>
</protein>
<sequence length="185" mass="20338">MCSARGWWSRPRIPSQQGRHGQLVGSAQTPRAAFDRPSARGRLRRRATAVPARAAVGRWRQRRYACRSASQGRLAPPAATTGLSSPSRRPARRVTMEEKKGGEGADTEEPATGLPHHPSSRLASRPAPPRRRKPGPTHPALPTPPWPCSASRARQACCRAACVERQGERVHRGDSERVLRGRDMK</sequence>
<feature type="compositionally biased region" description="Basic and acidic residues" evidence="1">
    <location>
        <begin position="94"/>
        <end position="103"/>
    </location>
</feature>
<evidence type="ECO:0000313" key="2">
    <source>
        <dbReference type="EMBL" id="KAG2564018.1"/>
    </source>
</evidence>
<feature type="region of interest" description="Disordered" evidence="1">
    <location>
        <begin position="67"/>
        <end position="150"/>
    </location>
</feature>
<dbReference type="AlphaFoldDB" id="A0A8T0PSV5"/>
<feature type="region of interest" description="Disordered" evidence="1">
    <location>
        <begin position="1"/>
        <end position="55"/>
    </location>
</feature>
<organism evidence="2 3">
    <name type="scientific">Panicum virgatum</name>
    <name type="common">Blackwell switchgrass</name>
    <dbReference type="NCBI Taxonomy" id="38727"/>
    <lineage>
        <taxon>Eukaryota</taxon>
        <taxon>Viridiplantae</taxon>
        <taxon>Streptophyta</taxon>
        <taxon>Embryophyta</taxon>
        <taxon>Tracheophyta</taxon>
        <taxon>Spermatophyta</taxon>
        <taxon>Magnoliopsida</taxon>
        <taxon>Liliopsida</taxon>
        <taxon>Poales</taxon>
        <taxon>Poaceae</taxon>
        <taxon>PACMAD clade</taxon>
        <taxon>Panicoideae</taxon>
        <taxon>Panicodae</taxon>
        <taxon>Paniceae</taxon>
        <taxon>Panicinae</taxon>
        <taxon>Panicum</taxon>
        <taxon>Panicum sect. Hiantes</taxon>
    </lineage>
</organism>
<comment type="caution">
    <text evidence="2">The sequence shown here is derived from an EMBL/GenBank/DDBJ whole genome shotgun (WGS) entry which is preliminary data.</text>
</comment>
<proteinExistence type="predicted"/>
<reference evidence="2" key="1">
    <citation type="submission" date="2020-05" db="EMBL/GenBank/DDBJ databases">
        <title>WGS assembly of Panicum virgatum.</title>
        <authorList>
            <person name="Lovell J.T."/>
            <person name="Jenkins J."/>
            <person name="Shu S."/>
            <person name="Juenger T.E."/>
            <person name="Schmutz J."/>
        </authorList>
    </citation>
    <scope>NUCLEOTIDE SEQUENCE</scope>
    <source>
        <strain evidence="2">AP13</strain>
    </source>
</reference>
<evidence type="ECO:0000313" key="3">
    <source>
        <dbReference type="Proteomes" id="UP000823388"/>
    </source>
</evidence>
<name>A0A8T0PSV5_PANVG</name>
<dbReference type="EMBL" id="CM029051">
    <property type="protein sequence ID" value="KAG2564018.1"/>
    <property type="molecule type" value="Genomic_DNA"/>
</dbReference>